<dbReference type="AlphaFoldDB" id="A0A914ZF39"/>
<evidence type="ECO:0000313" key="1">
    <source>
        <dbReference type="Proteomes" id="UP000887569"/>
    </source>
</evidence>
<proteinExistence type="predicted"/>
<dbReference type="WBParaSite" id="PgB02X_g126_t01">
    <property type="protein sequence ID" value="PgB02X_g126_t01"/>
    <property type="gene ID" value="PgB02X_g126"/>
</dbReference>
<sequence length="268" mass="30358">MLLNGRISRHKRHLLLLVVICAISLLCLFISLMPSSNSRSTLLGKFIDEDSLIQEELPRIVVLHGDVGERNKGANAEQRTEEFMHPAAEGVQACRIPKLEINGSEVAKFFFDPKPLNCDKTNEQNWAYVDENRCFQISVEAIKRHGEIECVVSFFHRLDDNNLKVDKLVPIRPGDLITVSDYAEVSCSAKDGAVWKNLLWTLIPNDTRVQELAYAKRPNDWSGLDVYFIGFDSLSQMSFRRKLPLTVKFVEQELGAVVLDDELISLLA</sequence>
<evidence type="ECO:0000313" key="2">
    <source>
        <dbReference type="WBParaSite" id="PgB02X_g126_t01"/>
    </source>
</evidence>
<dbReference type="PANTHER" id="PTHR10974">
    <property type="entry name" value="FI08016P-RELATED"/>
    <property type="match status" value="1"/>
</dbReference>
<protein>
    <submittedName>
        <fullName evidence="2">Uncharacterized protein</fullName>
    </submittedName>
</protein>
<reference evidence="2" key="1">
    <citation type="submission" date="2022-11" db="UniProtKB">
        <authorList>
            <consortium name="WormBaseParasite"/>
        </authorList>
    </citation>
    <scope>IDENTIFICATION</scope>
</reference>
<name>A0A914ZF39_PARUN</name>
<dbReference type="PANTHER" id="PTHR10974:SF1">
    <property type="entry name" value="FI08016P-RELATED"/>
    <property type="match status" value="1"/>
</dbReference>
<dbReference type="Pfam" id="PF02995">
    <property type="entry name" value="DUF229"/>
    <property type="match status" value="1"/>
</dbReference>
<accession>A0A914ZF39</accession>
<dbReference type="GO" id="GO:0005615">
    <property type="term" value="C:extracellular space"/>
    <property type="evidence" value="ECO:0007669"/>
    <property type="project" value="TreeGrafter"/>
</dbReference>
<dbReference type="Proteomes" id="UP000887569">
    <property type="component" value="Unplaced"/>
</dbReference>
<keyword evidence="1" id="KW-1185">Reference proteome</keyword>
<dbReference type="InterPro" id="IPR004245">
    <property type="entry name" value="DUF229"/>
</dbReference>
<organism evidence="1 2">
    <name type="scientific">Parascaris univalens</name>
    <name type="common">Nematode worm</name>
    <dbReference type="NCBI Taxonomy" id="6257"/>
    <lineage>
        <taxon>Eukaryota</taxon>
        <taxon>Metazoa</taxon>
        <taxon>Ecdysozoa</taxon>
        <taxon>Nematoda</taxon>
        <taxon>Chromadorea</taxon>
        <taxon>Rhabditida</taxon>
        <taxon>Spirurina</taxon>
        <taxon>Ascaridomorpha</taxon>
        <taxon>Ascaridoidea</taxon>
        <taxon>Ascarididae</taxon>
        <taxon>Parascaris</taxon>
    </lineage>
</organism>